<reference evidence="2" key="1">
    <citation type="journal article" date="2014" name="Front. Microbiol.">
        <title>High frequency of phylogenetically diverse reductive dehalogenase-homologous genes in deep subseafloor sedimentary metagenomes.</title>
        <authorList>
            <person name="Kawai M."/>
            <person name="Futagami T."/>
            <person name="Toyoda A."/>
            <person name="Takaki Y."/>
            <person name="Nishi S."/>
            <person name="Hori S."/>
            <person name="Arai W."/>
            <person name="Tsubouchi T."/>
            <person name="Morono Y."/>
            <person name="Uchiyama I."/>
            <person name="Ito T."/>
            <person name="Fujiyama A."/>
            <person name="Inagaki F."/>
            <person name="Takami H."/>
        </authorList>
    </citation>
    <scope>NUCLEOTIDE SEQUENCE</scope>
    <source>
        <strain evidence="2">Expedition CK06-06</strain>
    </source>
</reference>
<feature type="transmembrane region" description="Helical" evidence="1">
    <location>
        <begin position="12"/>
        <end position="39"/>
    </location>
</feature>
<gene>
    <name evidence="2" type="ORF">S03H2_71219</name>
</gene>
<dbReference type="EMBL" id="BARU01047579">
    <property type="protein sequence ID" value="GAI00403.1"/>
    <property type="molecule type" value="Genomic_DNA"/>
</dbReference>
<keyword evidence="1" id="KW-1133">Transmembrane helix</keyword>
<evidence type="ECO:0000313" key="2">
    <source>
        <dbReference type="EMBL" id="GAI00403.1"/>
    </source>
</evidence>
<name>X1K1K3_9ZZZZ</name>
<proteinExistence type="predicted"/>
<accession>X1K1K3</accession>
<comment type="caution">
    <text evidence="2">The sequence shown here is derived from an EMBL/GenBank/DDBJ whole genome shotgun (WGS) entry which is preliminary data.</text>
</comment>
<sequence length="53" mass="5629">MLRHGGGRAERFLLAGASLMLVQSLITTLTAALSTWLIVDWGMVNVEAASVLS</sequence>
<keyword evidence="1" id="KW-0472">Membrane</keyword>
<protein>
    <submittedName>
        <fullName evidence="2">Uncharacterized protein</fullName>
    </submittedName>
</protein>
<dbReference type="AlphaFoldDB" id="X1K1K3"/>
<evidence type="ECO:0000256" key="1">
    <source>
        <dbReference type="SAM" id="Phobius"/>
    </source>
</evidence>
<feature type="non-terminal residue" evidence="2">
    <location>
        <position position="53"/>
    </location>
</feature>
<keyword evidence="1" id="KW-0812">Transmembrane</keyword>
<organism evidence="2">
    <name type="scientific">marine sediment metagenome</name>
    <dbReference type="NCBI Taxonomy" id="412755"/>
    <lineage>
        <taxon>unclassified sequences</taxon>
        <taxon>metagenomes</taxon>
        <taxon>ecological metagenomes</taxon>
    </lineage>
</organism>